<protein>
    <submittedName>
        <fullName evidence="1">Uncharacterized protein</fullName>
    </submittedName>
</protein>
<dbReference type="AlphaFoldDB" id="A0A0E9WJ06"/>
<name>A0A0E9WJ06_ANGAN</name>
<organism evidence="1">
    <name type="scientific">Anguilla anguilla</name>
    <name type="common">European freshwater eel</name>
    <name type="synonym">Muraena anguilla</name>
    <dbReference type="NCBI Taxonomy" id="7936"/>
    <lineage>
        <taxon>Eukaryota</taxon>
        <taxon>Metazoa</taxon>
        <taxon>Chordata</taxon>
        <taxon>Craniata</taxon>
        <taxon>Vertebrata</taxon>
        <taxon>Euteleostomi</taxon>
        <taxon>Actinopterygii</taxon>
        <taxon>Neopterygii</taxon>
        <taxon>Teleostei</taxon>
        <taxon>Anguilliformes</taxon>
        <taxon>Anguillidae</taxon>
        <taxon>Anguilla</taxon>
    </lineage>
</organism>
<reference evidence="1" key="2">
    <citation type="journal article" date="2015" name="Fish Shellfish Immunol.">
        <title>Early steps in the European eel (Anguilla anguilla)-Vibrio vulnificus interaction in the gills: Role of the RtxA13 toxin.</title>
        <authorList>
            <person name="Callol A."/>
            <person name="Pajuelo D."/>
            <person name="Ebbesson L."/>
            <person name="Teles M."/>
            <person name="MacKenzie S."/>
            <person name="Amaro C."/>
        </authorList>
    </citation>
    <scope>NUCLEOTIDE SEQUENCE</scope>
</reference>
<reference evidence="1" key="1">
    <citation type="submission" date="2014-11" db="EMBL/GenBank/DDBJ databases">
        <authorList>
            <person name="Amaro Gonzalez C."/>
        </authorList>
    </citation>
    <scope>NUCLEOTIDE SEQUENCE</scope>
</reference>
<accession>A0A0E9WJ06</accession>
<evidence type="ECO:0000313" key="1">
    <source>
        <dbReference type="EMBL" id="JAH90379.1"/>
    </source>
</evidence>
<proteinExistence type="predicted"/>
<sequence length="84" mass="9873">MSTPKDCTIKMRKALENMKYHFIFVSVCYAFIKCKNLKVSLFSISLKNKPVMHIEKSFCTSVMFIEELQKCYSLKKTKQKTTFS</sequence>
<dbReference type="EMBL" id="GBXM01018198">
    <property type="protein sequence ID" value="JAH90379.1"/>
    <property type="molecule type" value="Transcribed_RNA"/>
</dbReference>